<organism evidence="3 4">
    <name type="scientific">Micromonospora carbonacea</name>
    <dbReference type="NCBI Taxonomy" id="47853"/>
    <lineage>
        <taxon>Bacteria</taxon>
        <taxon>Bacillati</taxon>
        <taxon>Actinomycetota</taxon>
        <taxon>Actinomycetes</taxon>
        <taxon>Micromonosporales</taxon>
        <taxon>Micromonosporaceae</taxon>
        <taxon>Micromonospora</taxon>
    </lineage>
</organism>
<evidence type="ECO:0000256" key="1">
    <source>
        <dbReference type="SAM" id="MobiDB-lite"/>
    </source>
</evidence>
<evidence type="ECO:0000313" key="3">
    <source>
        <dbReference type="EMBL" id="SCE85254.1"/>
    </source>
</evidence>
<dbReference type="Pfam" id="PF13768">
    <property type="entry name" value="VWA_3"/>
    <property type="match status" value="1"/>
</dbReference>
<dbReference type="InterPro" id="IPR036465">
    <property type="entry name" value="vWFA_dom_sf"/>
</dbReference>
<keyword evidence="4" id="KW-1185">Reference proteome</keyword>
<dbReference type="InterPro" id="IPR002035">
    <property type="entry name" value="VWF_A"/>
</dbReference>
<dbReference type="Gene3D" id="3.40.50.410">
    <property type="entry name" value="von Willebrand factor, type A domain"/>
    <property type="match status" value="1"/>
</dbReference>
<accession>A0A1C4VMK0</accession>
<reference evidence="4" key="1">
    <citation type="submission" date="2016-06" db="EMBL/GenBank/DDBJ databases">
        <authorList>
            <person name="Varghese N."/>
            <person name="Submissions Spin"/>
        </authorList>
    </citation>
    <scope>NUCLEOTIDE SEQUENCE [LARGE SCALE GENOMIC DNA]</scope>
    <source>
        <strain evidence="4">DSM 43168</strain>
    </source>
</reference>
<dbReference type="RefSeq" id="WP_083302517.1">
    <property type="nucleotide sequence ID" value="NZ_FMCT01000002.1"/>
</dbReference>
<name>A0A1C4VMK0_9ACTN</name>
<dbReference type="SUPFAM" id="SSF53300">
    <property type="entry name" value="vWA-like"/>
    <property type="match status" value="1"/>
</dbReference>
<sequence>MSSALDFDLRIDHDRFLSTRDRQLHAILTVTARAGAGDAPPEVDGSGYAEVVVVDCSGSMAHPPTKLGAARRATAAAVEMLPDGVRFAVVEGTHEARMVYPAHRGLAVAAPATRDAARRELGRLAAAGGTAIGAWLELARELLAGHPEAIRHALLLTDGRNEHETPQRLAEVLAACAGQFVCDARGVGDAWEPRELTRVAEALHGTADAVRRPEELEADFRATMRATMAKRVARAGLRIAVVPPARVLSCRQVHPTIMELPVTPLDDRSVTCPTGSWGVEAREYHLCLEVDPAGRPTGEDLRVARVDLLLDDVPATGPVNLLAHWTEDLALSSRIDPRVAHYTGQEELSRLIADGCDAYDTGDRETAARLLGRAVALATAAGDAFHLEQLRLLVEDVDAAPVRLRDDLPRLDVISVAVRSSVTVPGPAPRPASGPGPAADAPPRVCPAGHRSPPGARFCQRCRHEFTDPADAGPVPA</sequence>
<dbReference type="AlphaFoldDB" id="A0A1C4VMK0"/>
<dbReference type="Proteomes" id="UP000183585">
    <property type="component" value="Unassembled WGS sequence"/>
</dbReference>
<feature type="domain" description="VWFA" evidence="2">
    <location>
        <begin position="49"/>
        <end position="232"/>
    </location>
</feature>
<protein>
    <submittedName>
        <fullName evidence="3">Ca-activated chloride channel family protein</fullName>
    </submittedName>
</protein>
<dbReference type="Gene3D" id="1.20.120.1690">
    <property type="match status" value="1"/>
</dbReference>
<evidence type="ECO:0000259" key="2">
    <source>
        <dbReference type="PROSITE" id="PS50234"/>
    </source>
</evidence>
<dbReference type="PROSITE" id="PS50234">
    <property type="entry name" value="VWFA"/>
    <property type="match status" value="1"/>
</dbReference>
<dbReference type="Gene3D" id="2.60.40.3670">
    <property type="match status" value="1"/>
</dbReference>
<proteinExistence type="predicted"/>
<dbReference type="SMART" id="SM00327">
    <property type="entry name" value="VWA"/>
    <property type="match status" value="1"/>
</dbReference>
<feature type="region of interest" description="Disordered" evidence="1">
    <location>
        <begin position="422"/>
        <end position="453"/>
    </location>
</feature>
<dbReference type="EMBL" id="FMCT01000002">
    <property type="protein sequence ID" value="SCE85254.1"/>
    <property type="molecule type" value="Genomic_DNA"/>
</dbReference>
<evidence type="ECO:0000313" key="4">
    <source>
        <dbReference type="Proteomes" id="UP000183585"/>
    </source>
</evidence>
<gene>
    <name evidence="3" type="ORF">GA0070563_102390</name>
</gene>